<dbReference type="AlphaFoldDB" id="A0A1V2IDJ6"/>
<dbReference type="Pfam" id="PF05193">
    <property type="entry name" value="Peptidase_M16_C"/>
    <property type="match status" value="1"/>
</dbReference>
<comment type="caution">
    <text evidence="5">The sequence shown here is derived from an EMBL/GenBank/DDBJ whole genome shotgun (WGS) entry which is preliminary data.</text>
</comment>
<evidence type="ECO:0000313" key="6">
    <source>
        <dbReference type="Proteomes" id="UP000188929"/>
    </source>
</evidence>
<accession>A0A1V2IDJ6</accession>
<protein>
    <submittedName>
        <fullName evidence="5">Peptidase M16</fullName>
    </submittedName>
</protein>
<dbReference type="InterPro" id="IPR001431">
    <property type="entry name" value="Pept_M16_Zn_BS"/>
</dbReference>
<dbReference type="InterPro" id="IPR011765">
    <property type="entry name" value="Pept_M16_N"/>
</dbReference>
<dbReference type="PANTHER" id="PTHR11851:SF49">
    <property type="entry name" value="MITOCHONDRIAL-PROCESSING PEPTIDASE SUBUNIT ALPHA"/>
    <property type="match status" value="1"/>
</dbReference>
<dbReference type="PROSITE" id="PS00143">
    <property type="entry name" value="INSULINASE"/>
    <property type="match status" value="1"/>
</dbReference>
<dbReference type="InterPro" id="IPR007863">
    <property type="entry name" value="Peptidase_M16_C"/>
</dbReference>
<dbReference type="PANTHER" id="PTHR11851">
    <property type="entry name" value="METALLOPROTEASE"/>
    <property type="match status" value="1"/>
</dbReference>
<keyword evidence="6" id="KW-1185">Reference proteome</keyword>
<dbReference type="SUPFAM" id="SSF63411">
    <property type="entry name" value="LuxS/MPP-like metallohydrolase"/>
    <property type="match status" value="2"/>
</dbReference>
<reference evidence="6" key="1">
    <citation type="submission" date="2016-10" db="EMBL/GenBank/DDBJ databases">
        <title>Frankia sp. NRRL B-16386 Genome sequencing.</title>
        <authorList>
            <person name="Ghodhbane-Gtari F."/>
            <person name="Swanson E."/>
            <person name="Gueddou A."/>
            <person name="Hezbri K."/>
            <person name="Ktari K."/>
            <person name="Nouioui I."/>
            <person name="Morris K."/>
            <person name="Simpson S."/>
            <person name="Abebe-Akele F."/>
            <person name="Thomas K."/>
            <person name="Gtari M."/>
            <person name="Tisa L.S."/>
        </authorList>
    </citation>
    <scope>NUCLEOTIDE SEQUENCE [LARGE SCALE GENOMIC DNA]</scope>
    <source>
        <strain evidence="6">NRRL B-16386</strain>
    </source>
</reference>
<evidence type="ECO:0000259" key="3">
    <source>
        <dbReference type="Pfam" id="PF00675"/>
    </source>
</evidence>
<dbReference type="GO" id="GO:0004222">
    <property type="term" value="F:metalloendopeptidase activity"/>
    <property type="evidence" value="ECO:0007669"/>
    <property type="project" value="InterPro"/>
</dbReference>
<dbReference type="GO" id="GO:0046872">
    <property type="term" value="F:metal ion binding"/>
    <property type="evidence" value="ECO:0007669"/>
    <property type="project" value="InterPro"/>
</dbReference>
<organism evidence="5 6">
    <name type="scientific">Pseudofrankia asymbiotica</name>
    <dbReference type="NCBI Taxonomy" id="1834516"/>
    <lineage>
        <taxon>Bacteria</taxon>
        <taxon>Bacillati</taxon>
        <taxon>Actinomycetota</taxon>
        <taxon>Actinomycetes</taxon>
        <taxon>Frankiales</taxon>
        <taxon>Frankiaceae</taxon>
        <taxon>Pseudofrankia</taxon>
    </lineage>
</organism>
<evidence type="ECO:0000313" key="5">
    <source>
        <dbReference type="EMBL" id="ONH31262.1"/>
    </source>
</evidence>
<dbReference type="FunFam" id="3.30.830.10:FF:000008">
    <property type="entry name" value="Mitochondrial-processing peptidase subunit beta"/>
    <property type="match status" value="1"/>
</dbReference>
<dbReference type="Proteomes" id="UP000188929">
    <property type="component" value="Unassembled WGS sequence"/>
</dbReference>
<evidence type="ECO:0000259" key="4">
    <source>
        <dbReference type="Pfam" id="PF05193"/>
    </source>
</evidence>
<evidence type="ECO:0000256" key="2">
    <source>
        <dbReference type="RuleBase" id="RU004447"/>
    </source>
</evidence>
<name>A0A1V2IDJ6_9ACTN</name>
<proteinExistence type="inferred from homology"/>
<gene>
    <name evidence="5" type="ORF">BL253_10405</name>
</gene>
<feature type="domain" description="Peptidase M16 C-terminal" evidence="4">
    <location>
        <begin position="201"/>
        <end position="377"/>
    </location>
</feature>
<dbReference type="GO" id="GO:0006508">
    <property type="term" value="P:proteolysis"/>
    <property type="evidence" value="ECO:0007669"/>
    <property type="project" value="InterPro"/>
</dbReference>
<dbReference type="InterPro" id="IPR050361">
    <property type="entry name" value="MPP/UQCRC_Complex"/>
</dbReference>
<comment type="similarity">
    <text evidence="1 2">Belongs to the peptidase M16 family.</text>
</comment>
<dbReference type="InterPro" id="IPR011249">
    <property type="entry name" value="Metalloenz_LuxS/M16"/>
</dbReference>
<evidence type="ECO:0000256" key="1">
    <source>
        <dbReference type="ARBA" id="ARBA00007261"/>
    </source>
</evidence>
<dbReference type="Gene3D" id="3.30.830.10">
    <property type="entry name" value="Metalloenzyme, LuxS/M16 peptidase-like"/>
    <property type="match status" value="2"/>
</dbReference>
<feature type="domain" description="Peptidase M16 N-terminal" evidence="3">
    <location>
        <begin position="47"/>
        <end position="194"/>
    </location>
</feature>
<dbReference type="STRING" id="1834516.BL253_10405"/>
<dbReference type="OrthoDB" id="9811314at2"/>
<dbReference type="EMBL" id="MOMC01000017">
    <property type="protein sequence ID" value="ONH31262.1"/>
    <property type="molecule type" value="Genomic_DNA"/>
</dbReference>
<sequence>MIKVEAVTQTDTTQAAPTRAAALLSGQPTEQLLAGAVRRTVLPGGLRVLTEHIPGVRSAAVGIWVGVGSRDEDPATAGCSHFLEHLLFKGTPNRDALTISASVEAVGGDLNAFTAKEYTCYYARVLDEDLPMAIDVVCDMVANSLITADDVEAERGVILEEIAMHEDDPGDVVHDVFAEAVLGSSSLGRPVLGTIASIESLGRDTIADYYRARYAPPALVVAVAGNIDHDQTLAMVAEAFADRLSGPADAAAPRAGAYGYPGKPGLLVSRRPTEQANVVLGTAGMSRRDPRRFALGLLSTALGGGMSSRLFQEVREKRGLAYSVYSFASHFADAGLFGLYAGCTPKRAREVLEICRDEVRRIAQEGITPAELDRARGQTRGSLVLGLEDTGSRMSRLGKGELVHGELLSVDQVLERVDAVSLEDVQAIAGELVAQPWGLGVIGPFKNDNDFASLVS</sequence>
<dbReference type="Pfam" id="PF00675">
    <property type="entry name" value="Peptidase_M16"/>
    <property type="match status" value="1"/>
</dbReference>